<dbReference type="EMBL" id="CAJVPL010004592">
    <property type="protein sequence ID" value="CAG8649215.1"/>
    <property type="molecule type" value="Genomic_DNA"/>
</dbReference>
<dbReference type="Proteomes" id="UP000789831">
    <property type="component" value="Unassembled WGS sequence"/>
</dbReference>
<dbReference type="AlphaFoldDB" id="A0A9N9DVD3"/>
<dbReference type="OrthoDB" id="2332391at2759"/>
<protein>
    <submittedName>
        <fullName evidence="1">7205_t:CDS:1</fullName>
    </submittedName>
</protein>
<evidence type="ECO:0000313" key="2">
    <source>
        <dbReference type="Proteomes" id="UP000789831"/>
    </source>
</evidence>
<gene>
    <name evidence="1" type="ORF">AGERDE_LOCUS11327</name>
</gene>
<accession>A0A9N9DVD3</accession>
<sequence>MNTAQSKGYSPTPKFLSIKDLVMKEMMDYILEQKQLRADQLAIVGKLNKAASFALPEYGIVFTVIEKLVQYADENEAICDQFMERKIDRAVLKSAVNSMKSEISAIKTRIELMKNNDTPFDDRKLEVPSAFHSCEKLLSDFENKDHVFYQHPLISTPSLIALSHLYVSICTYGVELLPAYTEIAEQEKERLREVLRAYKLNTVKERLGMVKITQTITMPYYDGKIKDEMTQLARAGSFKNALSNLKKKTKSLKFHEVDIVKDGFGFESKSNELHYWDRTLWEHQQKVAHNYDYSTIVRNAYEDYFDKIIDATF</sequence>
<keyword evidence="2" id="KW-1185">Reference proteome</keyword>
<reference evidence="1" key="1">
    <citation type="submission" date="2021-06" db="EMBL/GenBank/DDBJ databases">
        <authorList>
            <person name="Kallberg Y."/>
            <person name="Tangrot J."/>
            <person name="Rosling A."/>
        </authorList>
    </citation>
    <scope>NUCLEOTIDE SEQUENCE</scope>
    <source>
        <strain evidence="1">MT106</strain>
    </source>
</reference>
<name>A0A9N9DVD3_9GLOM</name>
<proteinExistence type="predicted"/>
<organism evidence="1 2">
    <name type="scientific">Ambispora gerdemannii</name>
    <dbReference type="NCBI Taxonomy" id="144530"/>
    <lineage>
        <taxon>Eukaryota</taxon>
        <taxon>Fungi</taxon>
        <taxon>Fungi incertae sedis</taxon>
        <taxon>Mucoromycota</taxon>
        <taxon>Glomeromycotina</taxon>
        <taxon>Glomeromycetes</taxon>
        <taxon>Archaeosporales</taxon>
        <taxon>Ambisporaceae</taxon>
        <taxon>Ambispora</taxon>
    </lineage>
</organism>
<evidence type="ECO:0000313" key="1">
    <source>
        <dbReference type="EMBL" id="CAG8649215.1"/>
    </source>
</evidence>
<comment type="caution">
    <text evidence="1">The sequence shown here is derived from an EMBL/GenBank/DDBJ whole genome shotgun (WGS) entry which is preliminary data.</text>
</comment>